<name>A0A167MGR9_PHYB8</name>
<evidence type="ECO:0000256" key="1">
    <source>
        <dbReference type="SAM" id="MobiDB-lite"/>
    </source>
</evidence>
<protein>
    <submittedName>
        <fullName evidence="2">Uncharacterized protein</fullName>
    </submittedName>
</protein>
<organism evidence="2 3">
    <name type="scientific">Phycomyces blakesleeanus (strain ATCC 8743b / DSM 1359 / FGSC 10004 / NBRC 33097 / NRRL 1555)</name>
    <dbReference type="NCBI Taxonomy" id="763407"/>
    <lineage>
        <taxon>Eukaryota</taxon>
        <taxon>Fungi</taxon>
        <taxon>Fungi incertae sedis</taxon>
        <taxon>Mucoromycota</taxon>
        <taxon>Mucoromycotina</taxon>
        <taxon>Mucoromycetes</taxon>
        <taxon>Mucorales</taxon>
        <taxon>Phycomycetaceae</taxon>
        <taxon>Phycomyces</taxon>
    </lineage>
</organism>
<dbReference type="GeneID" id="28992503"/>
<sequence>MLVGEVHPNSALSSSWIPDAQISASFVYGAGGFHTTAPSPNIFAEAYPNHPPPLTYSASCFLCGLMHHSTTTRDHNSIDQTLSLSIYPPLSHQHQHQQQKQQKQKQKQQQQQQQTEPKLELEPEPALGLELELTMFSPLVESIDHSESLSRPLVNRLDSITLYASSRPTRYMAVLCGLQNWIREWKDWVCQKGARATPSHLPFCLSGTNRSMISLSLQWRRLRTNLSRRRSQTSWTSQQSARSTKSVRFYAIDTVFYTHSSAEYDRKSPTEEGPDLLAVVGLEQDSLPLDLTSAEDEQTTMNTYKNRRQLKAVLENRPLRSRIVFMP</sequence>
<evidence type="ECO:0000313" key="2">
    <source>
        <dbReference type="EMBL" id="OAD72796.1"/>
    </source>
</evidence>
<dbReference type="RefSeq" id="XP_018290836.1">
    <property type="nucleotide sequence ID" value="XM_018431597.1"/>
</dbReference>
<feature type="compositionally biased region" description="Basic residues" evidence="1">
    <location>
        <begin position="93"/>
        <end position="106"/>
    </location>
</feature>
<gene>
    <name evidence="2" type="ORF">PHYBLDRAFT_146117</name>
</gene>
<dbReference type="Proteomes" id="UP000077315">
    <property type="component" value="Unassembled WGS sequence"/>
</dbReference>
<keyword evidence="3" id="KW-1185">Reference proteome</keyword>
<dbReference type="VEuPathDB" id="FungiDB:PHYBLDRAFT_146117"/>
<proteinExistence type="predicted"/>
<dbReference type="OrthoDB" id="2287390at2759"/>
<evidence type="ECO:0000313" key="3">
    <source>
        <dbReference type="Proteomes" id="UP000077315"/>
    </source>
</evidence>
<reference evidence="3" key="1">
    <citation type="submission" date="2015-06" db="EMBL/GenBank/DDBJ databases">
        <title>Expansion of signal transduction pathways in fungi by whole-genome duplication.</title>
        <authorList>
            <consortium name="DOE Joint Genome Institute"/>
            <person name="Corrochano L.M."/>
            <person name="Kuo A."/>
            <person name="Marcet-Houben M."/>
            <person name="Polaino S."/>
            <person name="Salamov A."/>
            <person name="Villalobos J.M."/>
            <person name="Alvarez M.I."/>
            <person name="Avalos J."/>
            <person name="Benito E.P."/>
            <person name="Benoit I."/>
            <person name="Burger G."/>
            <person name="Camino L.P."/>
            <person name="Canovas D."/>
            <person name="Cerda-Olmedo E."/>
            <person name="Cheng J.-F."/>
            <person name="Dominguez A."/>
            <person name="Elias M."/>
            <person name="Eslava A.P."/>
            <person name="Glaser F."/>
            <person name="Grimwood J."/>
            <person name="Gutierrez G."/>
            <person name="Heitman J."/>
            <person name="Henrissat B."/>
            <person name="Iturriaga E.A."/>
            <person name="Lang B.F."/>
            <person name="Lavin J.L."/>
            <person name="Lee S."/>
            <person name="Li W."/>
            <person name="Lindquist E."/>
            <person name="Lopez-Garcia S."/>
            <person name="Luque E.M."/>
            <person name="Marcos A.T."/>
            <person name="Martin J."/>
            <person name="McCluskey K."/>
            <person name="Medina H.R."/>
            <person name="Miralles-Duran A."/>
            <person name="Miyazaki A."/>
            <person name="Munoz-Torres E."/>
            <person name="Oguiza J.A."/>
            <person name="Ohm R."/>
            <person name="Olmedo M."/>
            <person name="Orejas M."/>
            <person name="Ortiz-Castellanos L."/>
            <person name="Pisabarro A.G."/>
            <person name="Rodriguez-Romero J."/>
            <person name="Ruiz-Herrera J."/>
            <person name="Ruiz-Vazquez R."/>
            <person name="Sanz C."/>
            <person name="Schackwitz W."/>
            <person name="Schmutz J."/>
            <person name="Shahriari M."/>
            <person name="Shelest E."/>
            <person name="Silva-Franco F."/>
            <person name="Soanes D."/>
            <person name="Syed K."/>
            <person name="Tagua V.G."/>
            <person name="Talbot N.J."/>
            <person name="Thon M."/>
            <person name="De vries R.P."/>
            <person name="Wiebenga A."/>
            <person name="Yadav J.S."/>
            <person name="Braun E.L."/>
            <person name="Baker S."/>
            <person name="Garre V."/>
            <person name="Horwitz B."/>
            <person name="Torres-Martinez S."/>
            <person name="Idnurm A."/>
            <person name="Herrera-Estrella A."/>
            <person name="Gabaldon T."/>
            <person name="Grigoriev I.V."/>
        </authorList>
    </citation>
    <scope>NUCLEOTIDE SEQUENCE [LARGE SCALE GENOMIC DNA]</scope>
    <source>
        <strain evidence="3">NRRL 1555(-)</strain>
    </source>
</reference>
<feature type="region of interest" description="Disordered" evidence="1">
    <location>
        <begin position="90"/>
        <end position="123"/>
    </location>
</feature>
<feature type="compositionally biased region" description="Low complexity" evidence="1">
    <location>
        <begin position="107"/>
        <end position="116"/>
    </location>
</feature>
<accession>A0A167MGR9</accession>
<dbReference type="AlphaFoldDB" id="A0A167MGR9"/>
<dbReference type="EMBL" id="KV440982">
    <property type="protein sequence ID" value="OAD72796.1"/>
    <property type="molecule type" value="Genomic_DNA"/>
</dbReference>
<dbReference type="InParanoid" id="A0A167MGR9"/>